<dbReference type="OrthoDB" id="5334845at2759"/>
<dbReference type="EMBL" id="BEYU01000042">
    <property type="protein sequence ID" value="GBG28512.1"/>
    <property type="molecule type" value="Genomic_DNA"/>
</dbReference>
<feature type="domain" description="Ketosynthase family 3 (KS3)" evidence="11">
    <location>
        <begin position="1"/>
        <end position="440"/>
    </location>
</feature>
<dbReference type="PROSITE" id="PS52004">
    <property type="entry name" value="KS3_2"/>
    <property type="match status" value="1"/>
</dbReference>
<dbReference type="InterPro" id="IPR014030">
    <property type="entry name" value="Ketoacyl_synth_N"/>
</dbReference>
<dbReference type="SMART" id="SM00825">
    <property type="entry name" value="PKS_KS"/>
    <property type="match status" value="1"/>
</dbReference>
<dbReference type="PANTHER" id="PTHR11712:SF336">
    <property type="entry name" value="3-OXOACYL-[ACYL-CARRIER-PROTEIN] SYNTHASE, MITOCHONDRIAL"/>
    <property type="match status" value="1"/>
</dbReference>
<dbReference type="Pfam" id="PF02801">
    <property type="entry name" value="Ketoacyl-synt_C"/>
    <property type="match status" value="1"/>
</dbReference>
<evidence type="ECO:0000256" key="7">
    <source>
        <dbReference type="ARBA" id="ARBA00023315"/>
    </source>
</evidence>
<dbReference type="InterPro" id="IPR017568">
    <property type="entry name" value="3-oxoacyl-ACP_synth-2"/>
</dbReference>
<keyword evidence="13" id="KW-1185">Reference proteome</keyword>
<evidence type="ECO:0000256" key="3">
    <source>
        <dbReference type="ARBA" id="ARBA00022679"/>
    </source>
</evidence>
<dbReference type="GO" id="GO:0006633">
    <property type="term" value="P:fatty acid biosynthetic process"/>
    <property type="evidence" value="ECO:0007669"/>
    <property type="project" value="UniProtKB-KW"/>
</dbReference>
<dbReference type="SUPFAM" id="SSF53901">
    <property type="entry name" value="Thiolase-like"/>
    <property type="match status" value="2"/>
</dbReference>
<dbReference type="Gene3D" id="3.40.47.10">
    <property type="match status" value="1"/>
</dbReference>
<evidence type="ECO:0000256" key="2">
    <source>
        <dbReference type="ARBA" id="ARBA00022516"/>
    </source>
</evidence>
<evidence type="ECO:0000256" key="1">
    <source>
        <dbReference type="ARBA" id="ARBA00008467"/>
    </source>
</evidence>
<dbReference type="InParanoid" id="A0A2R5GBZ0"/>
<evidence type="ECO:0000256" key="8">
    <source>
        <dbReference type="PIRNR" id="PIRNR000447"/>
    </source>
</evidence>
<dbReference type="InterPro" id="IPR014031">
    <property type="entry name" value="Ketoacyl_synth_C"/>
</dbReference>
<name>A0A2R5GBZ0_9STRA</name>
<keyword evidence="4" id="KW-0276">Fatty acid metabolism</keyword>
<comment type="caution">
    <text evidence="12">The sequence shown here is derived from an EMBL/GenBank/DDBJ whole genome shotgun (WGS) entry which is preliminary data.</text>
</comment>
<protein>
    <recommendedName>
        <fullName evidence="8">3-oxoacyl-[acyl-carrier-protein] synthase</fullName>
    </recommendedName>
</protein>
<accession>A0A2R5GBZ0</accession>
<keyword evidence="5" id="KW-0443">Lipid metabolism</keyword>
<keyword evidence="2 8" id="KW-0444">Lipid biosynthesis</keyword>
<keyword evidence="6 8" id="KW-0275">Fatty acid biosynthesis</keyword>
<evidence type="ECO:0000256" key="9">
    <source>
        <dbReference type="PIRSR" id="PIRSR000447-1"/>
    </source>
</evidence>
<dbReference type="GO" id="GO:0004315">
    <property type="term" value="F:3-oxoacyl-[acyl-carrier-protein] synthase activity"/>
    <property type="evidence" value="ECO:0007669"/>
    <property type="project" value="TreeGrafter"/>
</dbReference>
<dbReference type="InterPro" id="IPR000794">
    <property type="entry name" value="Beta-ketoacyl_synthase"/>
</dbReference>
<dbReference type="NCBIfam" id="NF005589">
    <property type="entry name" value="PRK07314.1"/>
    <property type="match status" value="1"/>
</dbReference>
<dbReference type="NCBIfam" id="TIGR03150">
    <property type="entry name" value="fabF"/>
    <property type="match status" value="1"/>
</dbReference>
<evidence type="ECO:0000256" key="5">
    <source>
        <dbReference type="ARBA" id="ARBA00023098"/>
    </source>
</evidence>
<evidence type="ECO:0000313" key="12">
    <source>
        <dbReference type="EMBL" id="GBG28512.1"/>
    </source>
</evidence>
<dbReference type="PIRSF" id="PIRSF000447">
    <property type="entry name" value="KAS_II"/>
    <property type="match status" value="1"/>
</dbReference>
<dbReference type="FunFam" id="3.40.47.10:FF:000018">
    <property type="entry name" value="3-oxoacyl-[acyl-carrier-protein] synthase 2"/>
    <property type="match status" value="1"/>
</dbReference>
<dbReference type="PANTHER" id="PTHR11712">
    <property type="entry name" value="POLYKETIDE SYNTHASE-RELATED"/>
    <property type="match status" value="1"/>
</dbReference>
<evidence type="ECO:0000259" key="11">
    <source>
        <dbReference type="PROSITE" id="PS52004"/>
    </source>
</evidence>
<proteinExistence type="inferred from homology"/>
<dbReference type="InterPro" id="IPR016039">
    <property type="entry name" value="Thiolase-like"/>
</dbReference>
<evidence type="ECO:0000313" key="13">
    <source>
        <dbReference type="Proteomes" id="UP000241890"/>
    </source>
</evidence>
<keyword evidence="3 8" id="KW-0808">Transferase</keyword>
<keyword evidence="7" id="KW-0012">Acyltransferase</keyword>
<dbReference type="AlphaFoldDB" id="A0A2R5GBZ0"/>
<dbReference type="InterPro" id="IPR020841">
    <property type="entry name" value="PKS_Beta-ketoAc_synthase_dom"/>
</dbReference>
<sequence length="442" mass="45738">MRRVVVTGAGLVTPLGVGVRESWSALLEGRSAVQSLRFDLDDADTKGAELASLLPCKVGARVPAEQFAAAKEAVLTNKRAQDPGCIAMAMCAAAEAVREAGIHDLLHDGKIDPTRAGVCVGSGIGASVQEVSAAHDLLQDPKRGLRRLSPYFVPRLLINLAAGHISIAHNLQGPNHSCVTACASGAHSIGDASRFIMFGDADVMVAGGTESSVNPLSIAGFSRLKALSTKFNDTPSLASRPFDKDRDGFVMGEGAGVVVLEELEHARKRGAPILAEITGYGLSGDAFHLTAPAEDGSGAKNCIKAALRNAKLNAADIDYINAHATSTPLGDTVEAQAVAQVIGAASGRPDDLSRAALSSTKGAIGHLLGAAGAVEAIFAMLSLRDQVVPPTANLENPDLPAFVMESLDLVAKTAQERKLRHTMSNSFGFGGTNTSLVFSPAP</sequence>
<evidence type="ECO:0000256" key="4">
    <source>
        <dbReference type="ARBA" id="ARBA00022832"/>
    </source>
</evidence>
<dbReference type="CDD" id="cd00834">
    <property type="entry name" value="KAS_I_II"/>
    <property type="match status" value="1"/>
</dbReference>
<gene>
    <name evidence="12" type="ORF">FCC1311_026721</name>
</gene>
<evidence type="ECO:0000256" key="6">
    <source>
        <dbReference type="ARBA" id="ARBA00023160"/>
    </source>
</evidence>
<organism evidence="12 13">
    <name type="scientific">Hondaea fermentalgiana</name>
    <dbReference type="NCBI Taxonomy" id="2315210"/>
    <lineage>
        <taxon>Eukaryota</taxon>
        <taxon>Sar</taxon>
        <taxon>Stramenopiles</taxon>
        <taxon>Bigyra</taxon>
        <taxon>Labyrinthulomycetes</taxon>
        <taxon>Thraustochytrida</taxon>
        <taxon>Thraustochytriidae</taxon>
        <taxon>Hondaea</taxon>
    </lineage>
</organism>
<evidence type="ECO:0000256" key="10">
    <source>
        <dbReference type="RuleBase" id="RU003694"/>
    </source>
</evidence>
<comment type="similarity">
    <text evidence="1 8 10">Belongs to the thiolase-like superfamily. Beta-ketoacyl-ACP synthases family.</text>
</comment>
<dbReference type="FunCoup" id="A0A2R5GBZ0">
    <property type="interactions" value="152"/>
</dbReference>
<dbReference type="Pfam" id="PF00109">
    <property type="entry name" value="ketoacyl-synt"/>
    <property type="match status" value="1"/>
</dbReference>
<dbReference type="GO" id="GO:0005739">
    <property type="term" value="C:mitochondrion"/>
    <property type="evidence" value="ECO:0007669"/>
    <property type="project" value="TreeGrafter"/>
</dbReference>
<dbReference type="Proteomes" id="UP000241890">
    <property type="component" value="Unassembled WGS sequence"/>
</dbReference>
<feature type="active site" description="For beta-ketoacyl synthase activity" evidence="9">
    <location>
        <position position="182"/>
    </location>
</feature>
<reference evidence="12 13" key="1">
    <citation type="submission" date="2017-12" db="EMBL/GenBank/DDBJ databases">
        <title>Sequencing, de novo assembly and annotation of complete genome of a new Thraustochytrid species, strain FCC1311.</title>
        <authorList>
            <person name="Sedici K."/>
            <person name="Godart F."/>
            <person name="Aiese Cigliano R."/>
            <person name="Sanseverino W."/>
            <person name="Barakat M."/>
            <person name="Ortet P."/>
            <person name="Marechal E."/>
            <person name="Cagnac O."/>
            <person name="Amato A."/>
        </authorList>
    </citation>
    <scope>NUCLEOTIDE SEQUENCE [LARGE SCALE GENOMIC DNA]</scope>
</reference>